<sequence length="119" mass="14151">MTKKYYAFCKILDYGVIICWRLNPDLRLENYRSYIEDIWWFKGLKSSEVLNIIIDEIESDNKNLYILNFSGLAVHLERGNWCCKISKISNPNPSYLGIYATTKNLTLRRNWDDKIISYL</sequence>
<dbReference type="AlphaFoldDB" id="A0AAJ8DZU8"/>
<gene>
    <name evidence="1" type="ORF">An13g03760</name>
</gene>
<reference evidence="1" key="1">
    <citation type="submission" date="2025-02" db="EMBL/GenBank/DDBJ databases">
        <authorList>
            <consortium name="NCBI Genome Project"/>
        </authorList>
    </citation>
    <scope>NUCLEOTIDE SEQUENCE</scope>
</reference>
<proteinExistence type="predicted"/>
<protein>
    <submittedName>
        <fullName evidence="1">Uncharacterized protein</fullName>
    </submittedName>
</protein>
<dbReference type="RefSeq" id="XP_059602195.1">
    <property type="nucleotide sequence ID" value="XM_059743978.1"/>
</dbReference>
<evidence type="ECO:0000313" key="1">
    <source>
        <dbReference type="RefSeq" id="XP_059602195.1"/>
    </source>
</evidence>
<dbReference type="VEuPathDB" id="FungiDB:An13g03760"/>
<reference evidence="1" key="2">
    <citation type="submission" date="2025-08" db="UniProtKB">
        <authorList>
            <consortium name="RefSeq"/>
        </authorList>
    </citation>
    <scope>IDENTIFICATION</scope>
</reference>
<organism evidence="1">
    <name type="scientific">Aspergillus niger</name>
    <dbReference type="NCBI Taxonomy" id="5061"/>
    <lineage>
        <taxon>Eukaryota</taxon>
        <taxon>Fungi</taxon>
        <taxon>Dikarya</taxon>
        <taxon>Ascomycota</taxon>
        <taxon>Pezizomycotina</taxon>
        <taxon>Eurotiomycetes</taxon>
        <taxon>Eurotiomycetidae</taxon>
        <taxon>Eurotiales</taxon>
        <taxon>Aspergillaceae</taxon>
        <taxon>Aspergillus</taxon>
        <taxon>Aspergillus subgen. Circumdati</taxon>
    </lineage>
</organism>
<accession>A0AAJ8DZU8</accession>
<dbReference type="KEGG" id="ang:An13g03760"/>
<dbReference type="GeneID" id="84592889"/>
<name>A0AAJ8DZU8_ASPNG</name>